<name>A0ABP4RKE4_9ACTN</name>
<keyword evidence="3" id="KW-1185">Reference proteome</keyword>
<dbReference type="Proteomes" id="UP001500064">
    <property type="component" value="Unassembled WGS sequence"/>
</dbReference>
<dbReference type="EMBL" id="BAAAMU010000039">
    <property type="protein sequence ID" value="GAA1648213.1"/>
    <property type="molecule type" value="Genomic_DNA"/>
</dbReference>
<evidence type="ECO:0000313" key="3">
    <source>
        <dbReference type="Proteomes" id="UP001500064"/>
    </source>
</evidence>
<reference evidence="3" key="1">
    <citation type="journal article" date="2019" name="Int. J. Syst. Evol. Microbiol.">
        <title>The Global Catalogue of Microorganisms (GCM) 10K type strain sequencing project: providing services to taxonomists for standard genome sequencing and annotation.</title>
        <authorList>
            <consortium name="The Broad Institute Genomics Platform"/>
            <consortium name="The Broad Institute Genome Sequencing Center for Infectious Disease"/>
            <person name="Wu L."/>
            <person name="Ma J."/>
        </authorList>
    </citation>
    <scope>NUCLEOTIDE SEQUENCE [LARGE SCALE GENOMIC DNA]</scope>
    <source>
        <strain evidence="3">JCM 13929</strain>
    </source>
</reference>
<evidence type="ECO:0000256" key="1">
    <source>
        <dbReference type="SAM" id="MobiDB-lite"/>
    </source>
</evidence>
<proteinExistence type="predicted"/>
<dbReference type="RefSeq" id="WP_346108740.1">
    <property type="nucleotide sequence ID" value="NZ_BAAAMU010000039.1"/>
</dbReference>
<organism evidence="2 3">
    <name type="scientific">Nonomuraea maheshkhaliensis</name>
    <dbReference type="NCBI Taxonomy" id="419590"/>
    <lineage>
        <taxon>Bacteria</taxon>
        <taxon>Bacillati</taxon>
        <taxon>Actinomycetota</taxon>
        <taxon>Actinomycetes</taxon>
        <taxon>Streptosporangiales</taxon>
        <taxon>Streptosporangiaceae</taxon>
        <taxon>Nonomuraea</taxon>
    </lineage>
</organism>
<protein>
    <submittedName>
        <fullName evidence="2">Uncharacterized protein</fullName>
    </submittedName>
</protein>
<accession>A0ABP4RKE4</accession>
<sequence>MSSRREPRRTFRERLVQFRPRRASGESAGRSWLRRAVREELGQLRHHRAFRIPPPVWDDPVMEQFAALLDAPEPPEPLDEKSLATAATHLWRAERRLSAPGADAAGRQAARHLRTTRAALAEAGLVLQDHDGEAFHSGRSIEVLLFQDDPSLSAETVLETVRPSIYLRERHIQLGQVIVGRPTRDDLRNEHA</sequence>
<comment type="caution">
    <text evidence="2">The sequence shown here is derived from an EMBL/GenBank/DDBJ whole genome shotgun (WGS) entry which is preliminary data.</text>
</comment>
<feature type="region of interest" description="Disordered" evidence="1">
    <location>
        <begin position="1"/>
        <end position="25"/>
    </location>
</feature>
<gene>
    <name evidence="2" type="ORF">GCM10009733_051670</name>
</gene>
<feature type="compositionally biased region" description="Basic and acidic residues" evidence="1">
    <location>
        <begin position="1"/>
        <end position="16"/>
    </location>
</feature>
<evidence type="ECO:0000313" key="2">
    <source>
        <dbReference type="EMBL" id="GAA1648213.1"/>
    </source>
</evidence>